<protein>
    <submittedName>
        <fullName evidence="2">Uncharacterized protein</fullName>
    </submittedName>
</protein>
<gene>
    <name evidence="2" type="ORF">BGZ80_003560</name>
</gene>
<sequence length="430" mass="49040">MVSRPAYGGAVMHLPWDVITHGYFRTTKISEWSLEGFLTSTGLTPEEFKSSLKQIARIKRLPIEIQIFAKWLNDYYCGIFQEEVVEIAENEARKTVNRTLLSGKEHLLLQGYVNDSLERDKSTSSLRKRTASSGPRIPSSSAVRTPPIHRDSGSPTTSPPGRLFFDKSTDEDQGEEANVFHNGTTDVFRSNQSTLVGSFSWIRDRPDFNFHLKLSTDWGPKMTAEYNKARKLDELTHKNMDQICLLSGILHVNEKHSGFNENEIESIRKDALSRFYTKKHQDNDLKRAKHAVILWSRWVQKLNSVLLDRKLAMMADVSQTDKDRHDTDQSEVDDQQCFLSSPKGHEFDSLSDTKCLQTVLTKRVIEPKSSSIGNTDDQDDDQSDDLNTSVVIDDVISTYDECKTHQLLPLFEVALHVFRHYCTWVGHSGK</sequence>
<evidence type="ECO:0000256" key="1">
    <source>
        <dbReference type="SAM" id="MobiDB-lite"/>
    </source>
</evidence>
<evidence type="ECO:0000313" key="2">
    <source>
        <dbReference type="EMBL" id="KAG0020802.1"/>
    </source>
</evidence>
<evidence type="ECO:0000313" key="3">
    <source>
        <dbReference type="Proteomes" id="UP000703661"/>
    </source>
</evidence>
<reference evidence="2" key="1">
    <citation type="journal article" date="2020" name="Fungal Divers.">
        <title>Resolving the Mortierellaceae phylogeny through synthesis of multi-gene phylogenetics and phylogenomics.</title>
        <authorList>
            <person name="Vandepol N."/>
            <person name="Liber J."/>
            <person name="Desiro A."/>
            <person name="Na H."/>
            <person name="Kennedy M."/>
            <person name="Barry K."/>
            <person name="Grigoriev I.V."/>
            <person name="Miller A.N."/>
            <person name="O'Donnell K."/>
            <person name="Stajich J.E."/>
            <person name="Bonito G."/>
        </authorList>
    </citation>
    <scope>NUCLEOTIDE SEQUENCE</scope>
    <source>
        <strain evidence="2">NRRL 2769</strain>
    </source>
</reference>
<keyword evidence="3" id="KW-1185">Reference proteome</keyword>
<dbReference type="AlphaFoldDB" id="A0A9P6N1W2"/>
<feature type="region of interest" description="Disordered" evidence="1">
    <location>
        <begin position="119"/>
        <end position="168"/>
    </location>
</feature>
<accession>A0A9P6N1W2</accession>
<organism evidence="2 3">
    <name type="scientific">Entomortierella chlamydospora</name>
    <dbReference type="NCBI Taxonomy" id="101097"/>
    <lineage>
        <taxon>Eukaryota</taxon>
        <taxon>Fungi</taxon>
        <taxon>Fungi incertae sedis</taxon>
        <taxon>Mucoromycota</taxon>
        <taxon>Mortierellomycotina</taxon>
        <taxon>Mortierellomycetes</taxon>
        <taxon>Mortierellales</taxon>
        <taxon>Mortierellaceae</taxon>
        <taxon>Entomortierella</taxon>
    </lineage>
</organism>
<proteinExistence type="predicted"/>
<name>A0A9P6N1W2_9FUNG</name>
<comment type="caution">
    <text evidence="2">The sequence shown here is derived from an EMBL/GenBank/DDBJ whole genome shotgun (WGS) entry which is preliminary data.</text>
</comment>
<dbReference type="Proteomes" id="UP000703661">
    <property type="component" value="Unassembled WGS sequence"/>
</dbReference>
<dbReference type="EMBL" id="JAAAID010000195">
    <property type="protein sequence ID" value="KAG0020802.1"/>
    <property type="molecule type" value="Genomic_DNA"/>
</dbReference>